<name>T0ZZJ9_9ZZZZ</name>
<organism evidence="1">
    <name type="scientific">mine drainage metagenome</name>
    <dbReference type="NCBI Taxonomy" id="410659"/>
    <lineage>
        <taxon>unclassified sequences</taxon>
        <taxon>metagenomes</taxon>
        <taxon>ecological metagenomes</taxon>
    </lineage>
</organism>
<dbReference type="AlphaFoldDB" id="T0ZZJ9"/>
<comment type="caution">
    <text evidence="1">The sequence shown here is derived from an EMBL/GenBank/DDBJ whole genome shotgun (WGS) entry which is preliminary data.</text>
</comment>
<gene>
    <name evidence="1" type="ORF">B1A_12284</name>
</gene>
<accession>T0ZZJ9</accession>
<sequence length="182" mass="20245">LRDTEVFDEEVRSLVAFVAPDLLPLPPEESMRVIEKRLDQAEKAVRLCEQKDLDILSISESIQRNSEEAREASEAIRILLDASGVQNSQSLFEIILKQERLMALDAEREALQGALLKNGDGLLIPDLVRECGEISEPGLLGDEVNARIQEIEALRAGQKILLEERSRVKRSFDSLGGDLVAV</sequence>
<dbReference type="EMBL" id="AUZX01008903">
    <property type="protein sequence ID" value="EQD53696.1"/>
    <property type="molecule type" value="Genomic_DNA"/>
</dbReference>
<evidence type="ECO:0000313" key="1">
    <source>
        <dbReference type="EMBL" id="EQD53696.1"/>
    </source>
</evidence>
<feature type="non-terminal residue" evidence="1">
    <location>
        <position position="1"/>
    </location>
</feature>
<feature type="non-terminal residue" evidence="1">
    <location>
        <position position="182"/>
    </location>
</feature>
<reference evidence="1" key="1">
    <citation type="submission" date="2013-08" db="EMBL/GenBank/DDBJ databases">
        <authorList>
            <person name="Mendez C."/>
            <person name="Richter M."/>
            <person name="Ferrer M."/>
            <person name="Sanchez J."/>
        </authorList>
    </citation>
    <scope>NUCLEOTIDE SEQUENCE</scope>
</reference>
<reference evidence="1" key="2">
    <citation type="journal article" date="2014" name="ISME J.">
        <title>Microbial stratification in low pH oxic and suboxic macroscopic growths along an acid mine drainage.</title>
        <authorList>
            <person name="Mendez-Garcia C."/>
            <person name="Mesa V."/>
            <person name="Sprenger R.R."/>
            <person name="Richter M."/>
            <person name="Diez M.S."/>
            <person name="Solano J."/>
            <person name="Bargiela R."/>
            <person name="Golyshina O.V."/>
            <person name="Manteca A."/>
            <person name="Ramos J.L."/>
            <person name="Gallego J.R."/>
            <person name="Llorente I."/>
            <person name="Martins Dos Santos V.A."/>
            <person name="Jensen O.N."/>
            <person name="Pelaez A.I."/>
            <person name="Sanchez J."/>
            <person name="Ferrer M."/>
        </authorList>
    </citation>
    <scope>NUCLEOTIDE SEQUENCE</scope>
</reference>
<proteinExistence type="predicted"/>
<protein>
    <submittedName>
        <fullName evidence="1">Uncharacterized protein</fullName>
    </submittedName>
</protein>